<dbReference type="EMBL" id="HQ316583">
    <property type="protein sequence ID" value="AGG54200.1"/>
    <property type="molecule type" value="Genomic_DNA"/>
</dbReference>
<evidence type="ECO:0000313" key="1">
    <source>
        <dbReference type="EMBL" id="AGG54200.1"/>
    </source>
</evidence>
<proteinExistence type="predicted"/>
<keyword evidence="2" id="KW-1185">Reference proteome</keyword>
<dbReference type="GeneID" id="15013558"/>
<sequence length="62" mass="7071">MNLTEEEWECVRVCVANAPIPYDITKKKIPAQILEKIGQPQPRKGEPLVQAKYDLSQYGIDN</sequence>
<accession>M1T2C5</accession>
<organism evidence="1 2">
    <name type="scientific">Synechococcus phage S-SSM4</name>
    <dbReference type="NCBI Taxonomy" id="536466"/>
    <lineage>
        <taxon>Viruses</taxon>
        <taxon>Duplodnaviria</taxon>
        <taxon>Heunggongvirae</taxon>
        <taxon>Uroviricota</taxon>
        <taxon>Caudoviricetes</taxon>
        <taxon>Pantevenvirales</taxon>
        <taxon>Kyanoviridae</taxon>
        <taxon>Greenvirus</taxon>
        <taxon>Greenvirus ssm4</taxon>
    </lineage>
</organism>
<reference evidence="1 2" key="1">
    <citation type="submission" date="2010-03" db="EMBL/GenBank/DDBJ databases">
        <title>The Genome Sequence of Cyanophage S-SSM4.</title>
        <authorList>
            <consortium name="The Broad Institute Genome Sequencing Platform"/>
            <person name="Henn M.R."/>
            <person name="Sullivan M.S."/>
            <person name="Osburne M.S."/>
            <person name="Levin J."/>
            <person name="Malboeuf C."/>
            <person name="Casali M."/>
            <person name="Russ C."/>
            <person name="Lennon N."/>
            <person name="Erlich R."/>
            <person name="Young S.K."/>
            <person name="Koehrsen M."/>
            <person name="Yandava C."/>
            <person name="Zeng Q."/>
            <person name="Alvarado L."/>
            <person name="Anderson S."/>
            <person name="Berlin A."/>
            <person name="Borenstein D."/>
            <person name="Chen Z."/>
            <person name="Engels R."/>
            <person name="Freedman E."/>
            <person name="Gellesch M."/>
            <person name="Goldberg J."/>
            <person name="Green L."/>
            <person name="Griggs A."/>
            <person name="Gujja S."/>
            <person name="Heiman D."/>
            <person name="Hepburn T."/>
            <person name="Howarth C."/>
            <person name="Jen D."/>
            <person name="Larson L."/>
            <person name="Lewis B."/>
            <person name="Mehta T."/>
            <person name="Park D."/>
            <person name="Pearson M."/>
            <person name="Roberts A."/>
            <person name="Ryan E."/>
            <person name="Saif S."/>
            <person name="Shea T."/>
            <person name="Shenoy N."/>
            <person name="Sisk P."/>
            <person name="Stolte C."/>
            <person name="Sykes S."/>
            <person name="Walk T."/>
            <person name="White J."/>
            <person name="Yu Q."/>
            <person name="Coleman M.L."/>
            <person name="Huang K.H."/>
            <person name="Weigele P.R."/>
            <person name="DeFrancesco A.S."/>
            <person name="Kern S.E."/>
            <person name="Thompson L.R."/>
            <person name="Fu R."/>
            <person name="Hombeck B."/>
            <person name="Chisholm S.W."/>
            <person name="Haas B."/>
            <person name="Nusbaum C."/>
            <person name="Galagan J."/>
            <person name="Birren B."/>
        </authorList>
    </citation>
    <scope>NUCLEOTIDE SEQUENCE [LARGE SCALE GENOMIC DNA]</scope>
    <source>
        <strain evidence="1 2">S-SSM4</strain>
    </source>
</reference>
<evidence type="ECO:0000313" key="2">
    <source>
        <dbReference type="Proteomes" id="UP000203282"/>
    </source>
</evidence>
<dbReference type="KEGG" id="vg:15013558"/>
<name>M1T2C5_9CAUD</name>
<dbReference type="Proteomes" id="UP000203282">
    <property type="component" value="Segment"/>
</dbReference>
<gene>
    <name evidence="1" type="ORF">CYXG_00136</name>
</gene>
<dbReference type="OrthoDB" id="37597at10239"/>
<dbReference type="RefSeq" id="YP_007677325.1">
    <property type="nucleotide sequence ID" value="NC_020875.1"/>
</dbReference>
<protein>
    <submittedName>
        <fullName evidence="1">Uncharacterized protein</fullName>
    </submittedName>
</protein>